<organism evidence="11">
    <name type="scientific">uncultured Caudovirales phage</name>
    <dbReference type="NCBI Taxonomy" id="2100421"/>
    <lineage>
        <taxon>Viruses</taxon>
        <taxon>Duplodnaviria</taxon>
        <taxon>Heunggongvirae</taxon>
        <taxon>Uroviricota</taxon>
        <taxon>Caudoviricetes</taxon>
        <taxon>Peduoviridae</taxon>
        <taxon>Maltschvirus</taxon>
        <taxon>Maltschvirus maltsch</taxon>
    </lineage>
</organism>
<evidence type="ECO:0000256" key="4">
    <source>
        <dbReference type="ARBA" id="ARBA00022763"/>
    </source>
</evidence>
<evidence type="ECO:0000256" key="1">
    <source>
        <dbReference type="ARBA" id="ARBA00018590"/>
    </source>
</evidence>
<gene>
    <name evidence="11" type="ORF">UFOVP699_41</name>
</gene>
<evidence type="ECO:0000256" key="8">
    <source>
        <dbReference type="ARBA" id="ARBA00031936"/>
    </source>
</evidence>
<protein>
    <recommendedName>
        <fullName evidence="1">Single-stranded DNA-binding protein</fullName>
    </recommendedName>
    <alternativeName>
        <fullName evidence="8">Gp32</fullName>
    </alternativeName>
    <alternativeName>
        <fullName evidence="9">Helix-destabilizing protein</fullName>
    </alternativeName>
</protein>
<keyword evidence="5" id="KW-0862">Zinc</keyword>
<evidence type="ECO:0000256" key="3">
    <source>
        <dbReference type="ARBA" id="ARBA00022723"/>
    </source>
</evidence>
<evidence type="ECO:0000256" key="7">
    <source>
        <dbReference type="ARBA" id="ARBA00023204"/>
    </source>
</evidence>
<dbReference type="EMBL" id="LR796670">
    <property type="protein sequence ID" value="CAB4158898.1"/>
    <property type="molecule type" value="Genomic_DNA"/>
</dbReference>
<dbReference type="InterPro" id="IPR044947">
    <property type="entry name" value="Phage_T4_Gp32_ssDNA-bd_sf"/>
</dbReference>
<dbReference type="GO" id="GO:0006260">
    <property type="term" value="P:DNA replication"/>
    <property type="evidence" value="ECO:0007669"/>
    <property type="project" value="UniProtKB-KW"/>
</dbReference>
<keyword evidence="6" id="KW-0238">DNA-binding</keyword>
<feature type="compositionally biased region" description="Basic and acidic residues" evidence="10">
    <location>
        <begin position="308"/>
        <end position="321"/>
    </location>
</feature>
<dbReference type="Gene3D" id="3.90.198.10">
    <property type="entry name" value="Replication Fork Single-Stranded Dna Binding Protein"/>
    <property type="match status" value="1"/>
</dbReference>
<evidence type="ECO:0000256" key="9">
    <source>
        <dbReference type="ARBA" id="ARBA00032941"/>
    </source>
</evidence>
<dbReference type="GO" id="GO:0046872">
    <property type="term" value="F:metal ion binding"/>
    <property type="evidence" value="ECO:0007669"/>
    <property type="project" value="UniProtKB-KW"/>
</dbReference>
<evidence type="ECO:0000256" key="10">
    <source>
        <dbReference type="SAM" id="MobiDB-lite"/>
    </source>
</evidence>
<keyword evidence="4" id="KW-0227">DNA damage</keyword>
<dbReference type="SUPFAM" id="SSF50249">
    <property type="entry name" value="Nucleic acid-binding proteins"/>
    <property type="match status" value="1"/>
</dbReference>
<evidence type="ECO:0000256" key="2">
    <source>
        <dbReference type="ARBA" id="ARBA00022705"/>
    </source>
</evidence>
<reference evidence="11" key="1">
    <citation type="submission" date="2020-04" db="EMBL/GenBank/DDBJ databases">
        <authorList>
            <person name="Chiriac C."/>
            <person name="Salcher M."/>
            <person name="Ghai R."/>
            <person name="Kavagutti S V."/>
        </authorList>
    </citation>
    <scope>NUCLEOTIDE SEQUENCE</scope>
</reference>
<evidence type="ECO:0000256" key="5">
    <source>
        <dbReference type="ARBA" id="ARBA00022833"/>
    </source>
</evidence>
<accession>A0A6J5NPH2</accession>
<dbReference type="GO" id="GO:0003677">
    <property type="term" value="F:DNA binding"/>
    <property type="evidence" value="ECO:0007669"/>
    <property type="project" value="UniProtKB-KW"/>
</dbReference>
<keyword evidence="3" id="KW-0479">Metal-binding</keyword>
<feature type="region of interest" description="Disordered" evidence="10">
    <location>
        <begin position="284"/>
        <end position="339"/>
    </location>
</feature>
<evidence type="ECO:0000256" key="6">
    <source>
        <dbReference type="ARBA" id="ARBA00023125"/>
    </source>
</evidence>
<feature type="region of interest" description="Disordered" evidence="10">
    <location>
        <begin position="1"/>
        <end position="29"/>
    </location>
</feature>
<proteinExistence type="predicted"/>
<dbReference type="GO" id="GO:0006281">
    <property type="term" value="P:DNA repair"/>
    <property type="evidence" value="ECO:0007669"/>
    <property type="project" value="UniProtKB-KW"/>
</dbReference>
<name>A0A6J5NPH2_9CAUD</name>
<evidence type="ECO:0000313" key="11">
    <source>
        <dbReference type="EMBL" id="CAB4158898.1"/>
    </source>
</evidence>
<keyword evidence="7" id="KW-0234">DNA repair</keyword>
<keyword evidence="2" id="KW-0235">DNA replication</keyword>
<dbReference type="InterPro" id="IPR012340">
    <property type="entry name" value="NA-bd_OB-fold"/>
</dbReference>
<sequence length="339" mass="39518">MTDFFDLPEETFSKQKTGGGSKKTDPNVYDPDPNAFNGSYKSVFRFIPYIFDKSKSKYTKYSAKFWNPLTKESLIIDCPSNVEKPSILWTMESVLRSLKKEEPDLVKEIEKNFSRWNTHHSVVYVQKDPQRPELEGNIKVFKFRNQIDMLIDQLVNPEELEGLSTSKKVNPFHLLEGKDFLCVVGKKTKEFRDWSKCKFMDEVTPFVFKIGDTKVQVKNDEKSVKLVNEFLMKHTPKMDEYYHQEWTDETFEKVAEAIVAAIPQKEILEMVLERSKDTRMNELVRSKMKPSRKAVNLSTNEDDLEFTSSKKEDPIKSKVEESVSSDSSDDEYDSLFKDL</sequence>